<evidence type="ECO:0000259" key="12">
    <source>
        <dbReference type="PROSITE" id="PS51767"/>
    </source>
</evidence>
<dbReference type="CDD" id="cd05476">
    <property type="entry name" value="pepsin_A_like_plant"/>
    <property type="match status" value="1"/>
</dbReference>
<organism evidence="13 14">
    <name type="scientific">Nepenthes gracilis</name>
    <name type="common">Slender pitcher plant</name>
    <dbReference type="NCBI Taxonomy" id="150966"/>
    <lineage>
        <taxon>Eukaryota</taxon>
        <taxon>Viridiplantae</taxon>
        <taxon>Streptophyta</taxon>
        <taxon>Embryophyta</taxon>
        <taxon>Tracheophyta</taxon>
        <taxon>Spermatophyta</taxon>
        <taxon>Magnoliopsida</taxon>
        <taxon>eudicotyledons</taxon>
        <taxon>Gunneridae</taxon>
        <taxon>Pentapetalae</taxon>
        <taxon>Caryophyllales</taxon>
        <taxon>Nepenthaceae</taxon>
        <taxon>Nepenthes</taxon>
    </lineage>
</organism>
<evidence type="ECO:0000313" key="14">
    <source>
        <dbReference type="Proteomes" id="UP001279734"/>
    </source>
</evidence>
<dbReference type="InterPro" id="IPR051708">
    <property type="entry name" value="Plant_Aspart_Prot_A1"/>
</dbReference>
<dbReference type="InterPro" id="IPR033121">
    <property type="entry name" value="PEPTIDASE_A1"/>
</dbReference>
<gene>
    <name evidence="13" type="ORF">Nepgr_006251</name>
</gene>
<dbReference type="GO" id="GO:0004190">
    <property type="term" value="F:aspartic-type endopeptidase activity"/>
    <property type="evidence" value="ECO:0007669"/>
    <property type="project" value="UniProtKB-KW"/>
</dbReference>
<name>A0AAD3S5A7_NEPGR</name>
<dbReference type="PANTHER" id="PTHR47967:SF128">
    <property type="entry name" value="ASPARTIC PROTEINASE CDR1-LIKE"/>
    <property type="match status" value="1"/>
</dbReference>
<dbReference type="InterPro" id="IPR021109">
    <property type="entry name" value="Peptidase_aspartic_dom_sf"/>
</dbReference>
<feature type="domain" description="Peptidase A1" evidence="12">
    <location>
        <begin position="90"/>
        <end position="431"/>
    </location>
</feature>
<dbReference type="PRINTS" id="PR00792">
    <property type="entry name" value="PEPSIN"/>
</dbReference>
<evidence type="ECO:0000256" key="5">
    <source>
        <dbReference type="ARBA" id="ARBA00022729"/>
    </source>
</evidence>
<dbReference type="InterPro" id="IPR032799">
    <property type="entry name" value="TAXi_C"/>
</dbReference>
<evidence type="ECO:0000256" key="4">
    <source>
        <dbReference type="ARBA" id="ARBA00022670"/>
    </source>
</evidence>
<evidence type="ECO:0000256" key="1">
    <source>
        <dbReference type="ARBA" id="ARBA00004613"/>
    </source>
</evidence>
<evidence type="ECO:0000256" key="6">
    <source>
        <dbReference type="ARBA" id="ARBA00022750"/>
    </source>
</evidence>
<keyword evidence="14" id="KW-1185">Reference proteome</keyword>
<evidence type="ECO:0000313" key="13">
    <source>
        <dbReference type="EMBL" id="GMH04412.1"/>
    </source>
</evidence>
<dbReference type="FunFam" id="2.40.70.10:FF:000016">
    <property type="entry name" value="Probable aspartic protease At2g35615"/>
    <property type="match status" value="1"/>
</dbReference>
<reference evidence="13" key="1">
    <citation type="submission" date="2023-05" db="EMBL/GenBank/DDBJ databases">
        <title>Nepenthes gracilis genome sequencing.</title>
        <authorList>
            <person name="Fukushima K."/>
        </authorList>
    </citation>
    <scope>NUCLEOTIDE SEQUENCE</scope>
    <source>
        <strain evidence="13">SING2019-196</strain>
    </source>
</reference>
<dbReference type="InterPro" id="IPR034161">
    <property type="entry name" value="Pepsin-like_plant"/>
</dbReference>
<feature type="active site" evidence="9">
    <location>
        <position position="108"/>
    </location>
</feature>
<dbReference type="PROSITE" id="PS00141">
    <property type="entry name" value="ASP_PROTEASE"/>
    <property type="match status" value="2"/>
</dbReference>
<feature type="signal peptide" evidence="11">
    <location>
        <begin position="1"/>
        <end position="25"/>
    </location>
</feature>
<dbReference type="Pfam" id="PF14543">
    <property type="entry name" value="TAXi_N"/>
    <property type="match status" value="1"/>
</dbReference>
<evidence type="ECO:0000256" key="3">
    <source>
        <dbReference type="ARBA" id="ARBA00022525"/>
    </source>
</evidence>
<dbReference type="GO" id="GO:0006508">
    <property type="term" value="P:proteolysis"/>
    <property type="evidence" value="ECO:0007669"/>
    <property type="project" value="UniProtKB-KW"/>
</dbReference>
<feature type="active site" evidence="9">
    <location>
        <position position="320"/>
    </location>
</feature>
<dbReference type="GO" id="GO:0005576">
    <property type="term" value="C:extracellular region"/>
    <property type="evidence" value="ECO:0007669"/>
    <property type="project" value="UniProtKB-SubCell"/>
</dbReference>
<feature type="chain" id="PRO_5042038717" description="Peptidase A1 domain-containing protein" evidence="11">
    <location>
        <begin position="26"/>
        <end position="439"/>
    </location>
</feature>
<keyword evidence="7 10" id="KW-0378">Hydrolase</keyword>
<dbReference type="SUPFAM" id="SSF50630">
    <property type="entry name" value="Acid proteases"/>
    <property type="match status" value="1"/>
</dbReference>
<dbReference type="PROSITE" id="PS51767">
    <property type="entry name" value="PEPTIDASE_A1"/>
    <property type="match status" value="1"/>
</dbReference>
<keyword evidence="4 10" id="KW-0645">Protease</keyword>
<keyword evidence="8" id="KW-0325">Glycoprotein</keyword>
<evidence type="ECO:0000256" key="2">
    <source>
        <dbReference type="ARBA" id="ARBA00007447"/>
    </source>
</evidence>
<evidence type="ECO:0000256" key="7">
    <source>
        <dbReference type="ARBA" id="ARBA00022801"/>
    </source>
</evidence>
<evidence type="ECO:0000256" key="8">
    <source>
        <dbReference type="ARBA" id="ARBA00023180"/>
    </source>
</evidence>
<dbReference type="FunFam" id="2.40.70.10:FF:000050">
    <property type="entry name" value="Aspartic proteinase CDR1"/>
    <property type="match status" value="1"/>
</dbReference>
<dbReference type="InterPro" id="IPR032861">
    <property type="entry name" value="TAXi_N"/>
</dbReference>
<dbReference type="InterPro" id="IPR001461">
    <property type="entry name" value="Aspartic_peptidase_A1"/>
</dbReference>
<proteinExistence type="inferred from homology"/>
<evidence type="ECO:0000256" key="9">
    <source>
        <dbReference type="PIRSR" id="PIRSR601461-1"/>
    </source>
</evidence>
<accession>A0AAD3S5A7</accession>
<keyword evidence="3" id="KW-0964">Secreted</keyword>
<dbReference type="InterPro" id="IPR001969">
    <property type="entry name" value="Aspartic_peptidase_AS"/>
</dbReference>
<sequence length="439" mass="47416">MATQMNRHHTWLFPCLLICFTSIEALHEGFTVDLIHRDSSISPLHNSSKTKWGRLADSFRRSTSRVDRFQQSSASPNDAKSSLIPAGGEYILNLSIGTPPTPFLGIADTGSDLTWTQCRPCEQCYKQQLPIFDPKQSSTFKTLPCESTACNSLGRTSCTDGLCSYVYAYGDGSHTYGELATETLTFDAATGSQKTSFAEVVIGCGHDNGGVFNDKGSGLIGLGGGHLSLVSQLGGSIGGKFSYCLVPFNEENSTSKMSFGTNALVSGHGVVSTPLTRKDPDTFYYLTLEAISIGNDTLSYKGSSLSSRALDSAEGNIIIDSGTTLTILPEEFYTDLEASLTRAIVAERVPDPHGVLQLCYRSDGDLEVPTITVLLTGAEIELKPINSFVRVQEDVVCFAMAPAKELAILGNLAQMNFLVGYDLEEEKVSFKPTDCTKYQ</sequence>
<keyword evidence="5 11" id="KW-0732">Signal</keyword>
<evidence type="ECO:0000256" key="10">
    <source>
        <dbReference type="RuleBase" id="RU000454"/>
    </source>
</evidence>
<dbReference type="Proteomes" id="UP001279734">
    <property type="component" value="Unassembled WGS sequence"/>
</dbReference>
<comment type="caution">
    <text evidence="13">The sequence shown here is derived from an EMBL/GenBank/DDBJ whole genome shotgun (WGS) entry which is preliminary data.</text>
</comment>
<protein>
    <recommendedName>
        <fullName evidence="12">Peptidase A1 domain-containing protein</fullName>
    </recommendedName>
</protein>
<evidence type="ECO:0000256" key="11">
    <source>
        <dbReference type="SAM" id="SignalP"/>
    </source>
</evidence>
<dbReference type="Gene3D" id="2.40.70.10">
    <property type="entry name" value="Acid Proteases"/>
    <property type="match status" value="2"/>
</dbReference>
<dbReference type="EMBL" id="BSYO01000005">
    <property type="protein sequence ID" value="GMH04412.1"/>
    <property type="molecule type" value="Genomic_DNA"/>
</dbReference>
<keyword evidence="6 10" id="KW-0064">Aspartyl protease</keyword>
<dbReference type="AlphaFoldDB" id="A0AAD3S5A7"/>
<dbReference type="Pfam" id="PF14541">
    <property type="entry name" value="TAXi_C"/>
    <property type="match status" value="1"/>
</dbReference>
<dbReference type="PANTHER" id="PTHR47967">
    <property type="entry name" value="OS07G0603500 PROTEIN-RELATED"/>
    <property type="match status" value="1"/>
</dbReference>
<comment type="subcellular location">
    <subcellularLocation>
        <location evidence="1">Secreted</location>
    </subcellularLocation>
</comment>
<comment type="similarity">
    <text evidence="2 10">Belongs to the peptidase A1 family.</text>
</comment>